<comment type="caution">
    <text evidence="2">The sequence shown here is derived from an EMBL/GenBank/DDBJ whole genome shotgun (WGS) entry which is preliminary data.</text>
</comment>
<name>A0AAE8VX15_9ACTN</name>
<dbReference type="Proteomes" id="UP000318720">
    <property type="component" value="Unassembled WGS sequence"/>
</dbReference>
<dbReference type="RefSeq" id="WP_141584835.1">
    <property type="nucleotide sequence ID" value="NZ_SPAZ01000255.1"/>
</dbReference>
<accession>A0AAE8VX15</accession>
<dbReference type="SUPFAM" id="SSF52540">
    <property type="entry name" value="P-loop containing nucleoside triphosphate hydrolases"/>
    <property type="match status" value="1"/>
</dbReference>
<dbReference type="Pfam" id="PF13481">
    <property type="entry name" value="AAA_25"/>
    <property type="match status" value="1"/>
</dbReference>
<evidence type="ECO:0000256" key="1">
    <source>
        <dbReference type="SAM" id="MobiDB-lite"/>
    </source>
</evidence>
<evidence type="ECO:0000313" key="2">
    <source>
        <dbReference type="EMBL" id="TQE24866.1"/>
    </source>
</evidence>
<dbReference type="Gene3D" id="3.40.50.300">
    <property type="entry name" value="P-loop containing nucleotide triphosphate hydrolases"/>
    <property type="match status" value="1"/>
</dbReference>
<dbReference type="InterPro" id="IPR027417">
    <property type="entry name" value="P-loop_NTPase"/>
</dbReference>
<feature type="region of interest" description="Disordered" evidence="1">
    <location>
        <begin position="1"/>
        <end position="39"/>
    </location>
</feature>
<sequence length="497" mass="55380">MNSSARDDGTENGEFDGEYDPSGNVRLILGSSPESRTPADWHLVTREMIEAAHEEALEEEAERDEARADDDWYREAVRAYEAKRTYWREQYEADPPSAVEKVLAQELLTAGYLGEIQLERPIHPKETGERGVYVTSRTLPPGWLIREANDRYNADRRKELQETTADIRLDVGRYEDSARHLFYRSKLNYLFGKGGSGKTTLLLHVVAEYVMNSQPVVWLTFEDMTGDELRDMLVRQGVHQILADYYFHPIKVTKGWVPFDNDEEPPSLVILDSVNPCMKHLGLTPNDADAMSDVVTAFFDPYREDNPDMTGIAVDHVGLSKDAQDRPSGHHSKLDKFQGAAYRLAPIRKGVEGDWGYSALYLAKDNKGQVKMRPGDKAGYVVMDSSGESGTLSVRVVAEEPTGTSHTSPSDRAAAIEGNSTRAIAERLLVKAGEDGLSRKEWGAAILAELKTAKPGVDDARHNADIRDNISKLRRAEVVGQNSDGNLIHVPTVKPLD</sequence>
<dbReference type="EMBL" id="SPAZ01000255">
    <property type="protein sequence ID" value="TQE24866.1"/>
    <property type="molecule type" value="Genomic_DNA"/>
</dbReference>
<feature type="compositionally biased region" description="Acidic residues" evidence="1">
    <location>
        <begin position="10"/>
        <end position="19"/>
    </location>
</feature>
<gene>
    <name evidence="2" type="ORF">Sipo8835_32655</name>
</gene>
<evidence type="ECO:0000313" key="3">
    <source>
        <dbReference type="Proteomes" id="UP000318720"/>
    </source>
</evidence>
<dbReference type="AlphaFoldDB" id="A0AAE8VX15"/>
<organism evidence="2 3">
    <name type="scientific">Streptomyces ipomoeae</name>
    <dbReference type="NCBI Taxonomy" id="103232"/>
    <lineage>
        <taxon>Bacteria</taxon>
        <taxon>Bacillati</taxon>
        <taxon>Actinomycetota</taxon>
        <taxon>Actinomycetes</taxon>
        <taxon>Kitasatosporales</taxon>
        <taxon>Streptomycetaceae</taxon>
        <taxon>Streptomyces</taxon>
    </lineage>
</organism>
<evidence type="ECO:0008006" key="4">
    <source>
        <dbReference type="Google" id="ProtNLM"/>
    </source>
</evidence>
<reference evidence="2 3" key="1">
    <citation type="submission" date="2019-03" db="EMBL/GenBank/DDBJ databases">
        <title>Comparative genomic analyses of the sweetpotato soil rot pathogen, Streptomyces ipomoeae.</title>
        <authorList>
            <person name="Ruschel Soares N."/>
            <person name="Badger J.H."/>
            <person name="Huguet-Tapia J.C."/>
            <person name="Clark C.A."/>
            <person name="Pettis G.S."/>
        </authorList>
    </citation>
    <scope>NUCLEOTIDE SEQUENCE [LARGE SCALE GENOMIC DNA]</scope>
    <source>
        <strain evidence="2 3">88-35</strain>
    </source>
</reference>
<protein>
    <recommendedName>
        <fullName evidence="4">AAA family ATPase</fullName>
    </recommendedName>
</protein>
<proteinExistence type="predicted"/>